<reference evidence="2" key="1">
    <citation type="journal article" date="2019" name="Int. J. Syst. Evol. Microbiol.">
        <title>The Global Catalogue of Microorganisms (GCM) 10K type strain sequencing project: providing services to taxonomists for standard genome sequencing and annotation.</title>
        <authorList>
            <consortium name="The Broad Institute Genomics Platform"/>
            <consortium name="The Broad Institute Genome Sequencing Center for Infectious Disease"/>
            <person name="Wu L."/>
            <person name="Ma J."/>
        </authorList>
    </citation>
    <scope>NUCLEOTIDE SEQUENCE [LARGE SCALE GENOMIC DNA]</scope>
    <source>
        <strain evidence="2">CGMCC 1.14993</strain>
    </source>
</reference>
<dbReference type="EMBL" id="BMHB01000001">
    <property type="protein sequence ID" value="GGI11858.1"/>
    <property type="molecule type" value="Genomic_DNA"/>
</dbReference>
<protein>
    <submittedName>
        <fullName evidence="1">Uncharacterized protein</fullName>
    </submittedName>
</protein>
<accession>A0A8J3EXB8</accession>
<comment type="caution">
    <text evidence="1">The sequence shown here is derived from an EMBL/GenBank/DDBJ whole genome shotgun (WGS) entry which is preliminary data.</text>
</comment>
<dbReference type="RefSeq" id="WP_087999218.1">
    <property type="nucleotide sequence ID" value="NZ_BMHB01000001.1"/>
</dbReference>
<dbReference type="OrthoDB" id="9834928at2"/>
<dbReference type="Proteomes" id="UP000626244">
    <property type="component" value="Unassembled WGS sequence"/>
</dbReference>
<organism evidence="1 2">
    <name type="scientific">Gottfriedia solisilvae</name>
    <dbReference type="NCBI Taxonomy" id="1516104"/>
    <lineage>
        <taxon>Bacteria</taxon>
        <taxon>Bacillati</taxon>
        <taxon>Bacillota</taxon>
        <taxon>Bacilli</taxon>
        <taxon>Bacillales</taxon>
        <taxon>Bacillaceae</taxon>
        <taxon>Gottfriedia</taxon>
    </lineage>
</organism>
<name>A0A8J3EXB8_9BACI</name>
<keyword evidence="2" id="KW-1185">Reference proteome</keyword>
<proteinExistence type="predicted"/>
<gene>
    <name evidence="1" type="ORF">GCM10007380_09950</name>
</gene>
<evidence type="ECO:0000313" key="1">
    <source>
        <dbReference type="EMBL" id="GGI11858.1"/>
    </source>
</evidence>
<evidence type="ECO:0000313" key="2">
    <source>
        <dbReference type="Proteomes" id="UP000626244"/>
    </source>
</evidence>
<sequence>MQQNLLHDELVFTVVKNKAKIDDTLHKDHMEICFSRNKVGKGTDWVAKFIKPSLEEDTIVKVYDDHFKLLAKEPLKEGIVGSYYKKMSIEQLRELLIEYGYQEIEPIIY</sequence>
<dbReference type="AlphaFoldDB" id="A0A8J3EXB8"/>